<dbReference type="WBParaSite" id="PEQ_0001053801-mRNA-1">
    <property type="protein sequence ID" value="PEQ_0001053801-mRNA-1"/>
    <property type="gene ID" value="PEQ_0001053801"/>
</dbReference>
<sequence>MDERCLTFEWIPNEEQLLQHYAKVGQTLHDARQKGNAFGFDVALEVASLIQCNSMNKRSPSSV</sequence>
<evidence type="ECO:0000313" key="2">
    <source>
        <dbReference type="WBParaSite" id="PEQ_0001053801-mRNA-1"/>
    </source>
</evidence>
<evidence type="ECO:0000313" key="1">
    <source>
        <dbReference type="Proteomes" id="UP000887564"/>
    </source>
</evidence>
<organism evidence="1 2">
    <name type="scientific">Parascaris equorum</name>
    <name type="common">Equine roundworm</name>
    <dbReference type="NCBI Taxonomy" id="6256"/>
    <lineage>
        <taxon>Eukaryota</taxon>
        <taxon>Metazoa</taxon>
        <taxon>Ecdysozoa</taxon>
        <taxon>Nematoda</taxon>
        <taxon>Chromadorea</taxon>
        <taxon>Rhabditida</taxon>
        <taxon>Spirurina</taxon>
        <taxon>Ascaridomorpha</taxon>
        <taxon>Ascaridoidea</taxon>
        <taxon>Ascarididae</taxon>
        <taxon>Parascaris</taxon>
    </lineage>
</organism>
<accession>A0A914RW39</accession>
<name>A0A914RW39_PAREQ</name>
<dbReference type="AlphaFoldDB" id="A0A914RW39"/>
<proteinExistence type="predicted"/>
<dbReference type="Proteomes" id="UP000887564">
    <property type="component" value="Unplaced"/>
</dbReference>
<keyword evidence="1" id="KW-1185">Reference proteome</keyword>
<protein>
    <submittedName>
        <fullName evidence="2">Uncharacterized protein</fullName>
    </submittedName>
</protein>
<reference evidence="2" key="1">
    <citation type="submission" date="2022-11" db="UniProtKB">
        <authorList>
            <consortium name="WormBaseParasite"/>
        </authorList>
    </citation>
    <scope>IDENTIFICATION</scope>
</reference>